<dbReference type="SMART" id="SM00355">
    <property type="entry name" value="ZnF_C2H2"/>
    <property type="match status" value="2"/>
</dbReference>
<dbReference type="PANTHER" id="PTHR20939:SF11">
    <property type="entry name" value="LD12265P"/>
    <property type="match status" value="1"/>
</dbReference>
<dbReference type="GO" id="GO:1901981">
    <property type="term" value="F:phosphatidylinositol phosphate binding"/>
    <property type="evidence" value="ECO:0007669"/>
    <property type="project" value="TreeGrafter"/>
</dbReference>
<dbReference type="VEuPathDB" id="VectorBase:AALB20_026191"/>
<dbReference type="InterPro" id="IPR036236">
    <property type="entry name" value="Znf_C2H2_sf"/>
</dbReference>
<comment type="subcellular location">
    <subcellularLocation>
        <location evidence="1">Early endosome membrane</location>
        <topology evidence="1">Peripheral membrane protein</topology>
        <orientation evidence="1">Cytoplasmic side</orientation>
    </subcellularLocation>
</comment>
<dbReference type="InterPro" id="IPR036871">
    <property type="entry name" value="PX_dom_sf"/>
</dbReference>
<keyword evidence="9" id="KW-1185">Reference proteome</keyword>
<dbReference type="SUPFAM" id="SSF64268">
    <property type="entry name" value="PX domain"/>
    <property type="match status" value="1"/>
</dbReference>
<dbReference type="VEuPathDB" id="VectorBase:AALB20_037807"/>
<dbReference type="GO" id="GO:0031901">
    <property type="term" value="C:early endosome membrane"/>
    <property type="evidence" value="ECO:0007669"/>
    <property type="project" value="UniProtKB-SubCell"/>
</dbReference>
<dbReference type="PROSITE" id="PS00028">
    <property type="entry name" value="ZINC_FINGER_C2H2_1"/>
    <property type="match status" value="2"/>
</dbReference>
<dbReference type="Gene3D" id="3.30.1520.10">
    <property type="entry name" value="Phox-like domain"/>
    <property type="match status" value="1"/>
</dbReference>
<evidence type="ECO:0000313" key="8">
    <source>
        <dbReference type="EnsemblMetazoa" id="AALB001719-PA"/>
    </source>
</evidence>
<reference evidence="8" key="2">
    <citation type="submission" date="2022-08" db="UniProtKB">
        <authorList>
            <consortium name="EnsemblMetazoa"/>
        </authorList>
    </citation>
    <scope>IDENTIFICATION</scope>
    <source>
        <strain evidence="8">STECLA/ALBI9_A</strain>
    </source>
</reference>
<evidence type="ECO:0000256" key="1">
    <source>
        <dbReference type="ARBA" id="ARBA00004469"/>
    </source>
</evidence>
<dbReference type="SUPFAM" id="SSF57667">
    <property type="entry name" value="beta-beta-alpha zinc fingers"/>
    <property type="match status" value="1"/>
</dbReference>
<keyword evidence="2" id="KW-0813">Transport</keyword>
<reference evidence="8 9" key="1">
    <citation type="journal article" date="2017" name="G3 (Bethesda)">
        <title>The Physical Genome Mapping of Anopheles albimanus Corrected Scaffold Misassemblies and Identified Interarm Rearrangements in Genus Anopheles.</title>
        <authorList>
            <person name="Artemov G.N."/>
            <person name="Peery A.N."/>
            <person name="Jiang X."/>
            <person name="Tu Z."/>
            <person name="Stegniy V.N."/>
            <person name="Sharakhova M.V."/>
            <person name="Sharakhov I.V."/>
        </authorList>
    </citation>
    <scope>NUCLEOTIDE SEQUENCE [LARGE SCALE GENOMIC DNA]</scope>
    <source>
        <strain evidence="8 9">ALBI9_A</strain>
    </source>
</reference>
<keyword evidence="5" id="KW-0446">Lipid-binding</keyword>
<feature type="compositionally biased region" description="Basic and acidic residues" evidence="7">
    <location>
        <begin position="307"/>
        <end position="320"/>
    </location>
</feature>
<dbReference type="SMART" id="SM00312">
    <property type="entry name" value="PX"/>
    <property type="match status" value="1"/>
</dbReference>
<keyword evidence="6" id="KW-0472">Membrane</keyword>
<accession>A0A182F5H6</accession>
<dbReference type="InterPro" id="IPR013087">
    <property type="entry name" value="Znf_C2H2_type"/>
</dbReference>
<dbReference type="Pfam" id="PF00787">
    <property type="entry name" value="PX"/>
    <property type="match status" value="1"/>
</dbReference>
<evidence type="ECO:0000313" key="9">
    <source>
        <dbReference type="Proteomes" id="UP000069272"/>
    </source>
</evidence>
<dbReference type="EnsemblMetazoa" id="AALB001719-RA">
    <property type="protein sequence ID" value="AALB001719-PA"/>
    <property type="gene ID" value="AALB001719"/>
</dbReference>
<sequence>VWKRFHRRQRYNDTVPLHFEIIHARILPAVATTELVADASAGSAGAGGSNAVKKYVVYVVNVREDGYPRDPCPTSIDRRYTHFLKLYEGLRKDHPTLFQGVAFPKKVLMGNFTPELIGERSGAFELFLDHIMSVPLLRESEHFLEFLQHDELTRACQLLDERRNEQAVPLLENSFRLLNKLFLDKSKAVLLLLCRLVVACTSSPIPHAAAEQWAELALRRFEHVCDTELLVLYIPLLQTCLHLWWQRGRDRTLLEERLNEMGKKGIKVKGGPSLGQAIHALDPRDDDGEDEEDEVIIKMEPEVLLEERSDIDPKEIKAESDGNGDDGDPIDSFGSSRRLDLNENRHDLHERSIDRCELDGWNESGSNDLDRDSIGNSSDSMHHELYMSPESSGYDGLHKCEYCSQEFSVLEQLKRHITSHKEERIFQCYYCPKTFHFAKNLNMHVEYIHSKAKYSQPPPTTFSSRTGNGQRPQFLLHSSSSSNNGTSEQQQHHLERNGFEAEY</sequence>
<dbReference type="GO" id="GO:0015031">
    <property type="term" value="P:protein transport"/>
    <property type="evidence" value="ECO:0007669"/>
    <property type="project" value="UniProtKB-KW"/>
</dbReference>
<dbReference type="PROSITE" id="PS50157">
    <property type="entry name" value="ZINC_FINGER_C2H2_2"/>
    <property type="match status" value="2"/>
</dbReference>
<proteinExistence type="predicted"/>
<dbReference type="VEuPathDB" id="VectorBase:AALB001719"/>
<dbReference type="Gene3D" id="3.30.160.60">
    <property type="entry name" value="Classic Zinc Finger"/>
    <property type="match status" value="1"/>
</dbReference>
<dbReference type="InterPro" id="IPR039937">
    <property type="entry name" value="SNX20/SNX21"/>
</dbReference>
<dbReference type="PROSITE" id="PS50195">
    <property type="entry name" value="PX"/>
    <property type="match status" value="1"/>
</dbReference>
<dbReference type="PANTHER" id="PTHR20939">
    <property type="entry name" value="SORTING NEXIN 20, 21"/>
    <property type="match status" value="1"/>
</dbReference>
<name>A0A182F5H6_ANOAL</name>
<dbReference type="Proteomes" id="UP000069272">
    <property type="component" value="Chromosome 2L"/>
</dbReference>
<dbReference type="Pfam" id="PF00096">
    <property type="entry name" value="zf-C2H2"/>
    <property type="match status" value="1"/>
</dbReference>
<evidence type="ECO:0000256" key="3">
    <source>
        <dbReference type="ARBA" id="ARBA00022753"/>
    </source>
</evidence>
<dbReference type="AlphaFoldDB" id="A0A182F5H6"/>
<evidence type="ECO:0000256" key="6">
    <source>
        <dbReference type="ARBA" id="ARBA00023136"/>
    </source>
</evidence>
<evidence type="ECO:0000256" key="4">
    <source>
        <dbReference type="ARBA" id="ARBA00022927"/>
    </source>
</evidence>
<evidence type="ECO:0000256" key="7">
    <source>
        <dbReference type="SAM" id="MobiDB-lite"/>
    </source>
</evidence>
<dbReference type="InterPro" id="IPR001683">
    <property type="entry name" value="PX_dom"/>
</dbReference>
<feature type="region of interest" description="Disordered" evidence="7">
    <location>
        <begin position="307"/>
        <end position="338"/>
    </location>
</feature>
<feature type="region of interest" description="Disordered" evidence="7">
    <location>
        <begin position="454"/>
        <end position="503"/>
    </location>
</feature>
<feature type="compositionally biased region" description="Polar residues" evidence="7">
    <location>
        <begin position="461"/>
        <end position="471"/>
    </location>
</feature>
<feature type="region of interest" description="Disordered" evidence="7">
    <location>
        <begin position="265"/>
        <end position="292"/>
    </location>
</feature>
<evidence type="ECO:0000256" key="2">
    <source>
        <dbReference type="ARBA" id="ARBA00022448"/>
    </source>
</evidence>
<dbReference type="STRING" id="7167.A0A182F5H6"/>
<feature type="compositionally biased region" description="Basic and acidic residues" evidence="7">
    <location>
        <begin position="490"/>
        <end position="503"/>
    </location>
</feature>
<keyword evidence="3" id="KW-0967">Endosome</keyword>
<protein>
    <submittedName>
        <fullName evidence="8">Uncharacterized protein</fullName>
    </submittedName>
</protein>
<keyword evidence="4" id="KW-0653">Protein transport</keyword>
<evidence type="ECO:0000256" key="5">
    <source>
        <dbReference type="ARBA" id="ARBA00023121"/>
    </source>
</evidence>
<organism evidence="8 9">
    <name type="scientific">Anopheles albimanus</name>
    <name type="common">New world malaria mosquito</name>
    <dbReference type="NCBI Taxonomy" id="7167"/>
    <lineage>
        <taxon>Eukaryota</taxon>
        <taxon>Metazoa</taxon>
        <taxon>Ecdysozoa</taxon>
        <taxon>Arthropoda</taxon>
        <taxon>Hexapoda</taxon>
        <taxon>Insecta</taxon>
        <taxon>Pterygota</taxon>
        <taxon>Neoptera</taxon>
        <taxon>Endopterygota</taxon>
        <taxon>Diptera</taxon>
        <taxon>Nematocera</taxon>
        <taxon>Culicoidea</taxon>
        <taxon>Culicidae</taxon>
        <taxon>Anophelinae</taxon>
        <taxon>Anopheles</taxon>
    </lineage>
</organism>